<accession>A0A4Q0P8Z4</accession>
<name>A0A4Q0P8Z4_9FLAO</name>
<proteinExistence type="predicted"/>
<dbReference type="AlphaFoldDB" id="A0A4Q0P8Z4"/>
<feature type="chain" id="PRO_5020580182" description="DUF4249 domain-containing protein" evidence="1">
    <location>
        <begin position="18"/>
        <end position="269"/>
    </location>
</feature>
<dbReference type="PROSITE" id="PS51257">
    <property type="entry name" value="PROKAR_LIPOPROTEIN"/>
    <property type="match status" value="1"/>
</dbReference>
<evidence type="ECO:0000256" key="1">
    <source>
        <dbReference type="SAM" id="SignalP"/>
    </source>
</evidence>
<organism evidence="2 3">
    <name type="scientific">Leeuwenhoekiella aequorea</name>
    <dbReference type="NCBI Taxonomy" id="283736"/>
    <lineage>
        <taxon>Bacteria</taxon>
        <taxon>Pseudomonadati</taxon>
        <taxon>Bacteroidota</taxon>
        <taxon>Flavobacteriia</taxon>
        <taxon>Flavobacteriales</taxon>
        <taxon>Flavobacteriaceae</taxon>
        <taxon>Leeuwenhoekiella</taxon>
    </lineage>
</organism>
<sequence length="269" mass="30158">MQSISKFLLASAFLLLAISCQETIDVDLPQTEERLVVDALMRIPNASTTFVEASLRLSLTTGFFESTIPTIDDALVTLDSASEMYTLTSNGNGFYSAMIPRDQIEQDLMILRVYYNDEIYTATARYITAVPIESLEQGDGSLFSGDETEVIVTYTDTPNQDNYYLFDLDQGEYLTSEDTFYKGQRFSFSYFYEDLEPQDTLNIELIGITKPFFDYMSIVINQSGTGSGNPFAAPPTEVRGNVTNETNEANYPLGYFAIGEVYTNQLIIE</sequence>
<dbReference type="EMBL" id="QOVM01000002">
    <property type="protein sequence ID" value="RXG23204.1"/>
    <property type="molecule type" value="Genomic_DNA"/>
</dbReference>
<dbReference type="OrthoDB" id="1430047at2"/>
<feature type="signal peptide" evidence="1">
    <location>
        <begin position="1"/>
        <end position="17"/>
    </location>
</feature>
<dbReference type="RefSeq" id="WP_128756748.1">
    <property type="nucleotide sequence ID" value="NZ_QOVM01000002.1"/>
</dbReference>
<protein>
    <recommendedName>
        <fullName evidence="4">DUF4249 domain-containing protein</fullName>
    </recommendedName>
</protein>
<comment type="caution">
    <text evidence="2">The sequence shown here is derived from an EMBL/GenBank/DDBJ whole genome shotgun (WGS) entry which is preliminary data.</text>
</comment>
<gene>
    <name evidence="2" type="ORF">DSM00_816</name>
</gene>
<dbReference type="InterPro" id="IPR025345">
    <property type="entry name" value="DUF4249"/>
</dbReference>
<evidence type="ECO:0000313" key="3">
    <source>
        <dbReference type="Proteomes" id="UP000289238"/>
    </source>
</evidence>
<keyword evidence="3" id="KW-1185">Reference proteome</keyword>
<dbReference type="Pfam" id="PF14054">
    <property type="entry name" value="DUF4249"/>
    <property type="match status" value="1"/>
</dbReference>
<evidence type="ECO:0000313" key="2">
    <source>
        <dbReference type="EMBL" id="RXG23204.1"/>
    </source>
</evidence>
<reference evidence="2 3" key="1">
    <citation type="submission" date="2018-07" db="EMBL/GenBank/DDBJ databases">
        <title>Leeuwenhoekiella genomics.</title>
        <authorList>
            <person name="Tahon G."/>
            <person name="Willems A."/>
        </authorList>
    </citation>
    <scope>NUCLEOTIDE SEQUENCE [LARGE SCALE GENOMIC DNA]</scope>
    <source>
        <strain evidence="2 3">LMG 22550</strain>
    </source>
</reference>
<evidence type="ECO:0008006" key="4">
    <source>
        <dbReference type="Google" id="ProtNLM"/>
    </source>
</evidence>
<keyword evidence="1" id="KW-0732">Signal</keyword>
<dbReference type="Proteomes" id="UP000289238">
    <property type="component" value="Unassembled WGS sequence"/>
</dbReference>